<dbReference type="AlphaFoldDB" id="R4X857"/>
<dbReference type="EMBL" id="CAHR02000039">
    <property type="protein sequence ID" value="CCG81442.1"/>
    <property type="molecule type" value="Genomic_DNA"/>
</dbReference>
<gene>
    <name evidence="1" type="ORF">TAPDE_001213</name>
</gene>
<protein>
    <submittedName>
        <fullName evidence="1">Uncharacterized protein</fullName>
    </submittedName>
</protein>
<organism evidence="1 2">
    <name type="scientific">Taphrina deformans (strain PYCC 5710 / ATCC 11124 / CBS 356.35 / IMI 108563 / JCM 9778 / NBRC 8474)</name>
    <name type="common">Peach leaf curl fungus</name>
    <name type="synonym">Lalaria deformans</name>
    <dbReference type="NCBI Taxonomy" id="1097556"/>
    <lineage>
        <taxon>Eukaryota</taxon>
        <taxon>Fungi</taxon>
        <taxon>Dikarya</taxon>
        <taxon>Ascomycota</taxon>
        <taxon>Taphrinomycotina</taxon>
        <taxon>Taphrinomycetes</taxon>
        <taxon>Taphrinales</taxon>
        <taxon>Taphrinaceae</taxon>
        <taxon>Taphrina</taxon>
    </lineage>
</organism>
<evidence type="ECO:0000313" key="1">
    <source>
        <dbReference type="EMBL" id="CCG81442.1"/>
    </source>
</evidence>
<evidence type="ECO:0000313" key="2">
    <source>
        <dbReference type="Proteomes" id="UP000013776"/>
    </source>
</evidence>
<name>R4X857_TAPDE</name>
<accession>R4X857</accession>
<comment type="caution">
    <text evidence="1">The sequence shown here is derived from an EMBL/GenBank/DDBJ whole genome shotgun (WGS) entry which is preliminary data.</text>
</comment>
<sequence>MCGHGLRFNCAVQSARCPLAAYQHLTNFGGARIMGLAQLQNSVAWGPPPMEIILMDSILNRAENLSVWQHGAS</sequence>
<keyword evidence="2" id="KW-1185">Reference proteome</keyword>
<dbReference type="VEuPathDB" id="FungiDB:TAPDE_001213"/>
<dbReference type="Proteomes" id="UP000013776">
    <property type="component" value="Unassembled WGS sequence"/>
</dbReference>
<proteinExistence type="predicted"/>
<reference evidence="1 2" key="1">
    <citation type="journal article" date="2013" name="MBio">
        <title>Genome sequencing of the plant pathogen Taphrina deformans, the causal agent of peach leaf curl.</title>
        <authorList>
            <person name="Cisse O.H."/>
            <person name="Almeida J.M.G.C.F."/>
            <person name="Fonseca A."/>
            <person name="Kumar A.A."/>
            <person name="Salojaervi J."/>
            <person name="Overmyer K."/>
            <person name="Hauser P.M."/>
            <person name="Pagni M."/>
        </authorList>
    </citation>
    <scope>NUCLEOTIDE SEQUENCE [LARGE SCALE GENOMIC DNA]</scope>
    <source>
        <strain evidence="2">PYCC 5710 / ATCC 11124 / CBS 356.35 / IMI 108563 / JCM 9778 / NBRC 8474</strain>
    </source>
</reference>